<dbReference type="Pfam" id="PF07693">
    <property type="entry name" value="KAP_NTPase"/>
    <property type="match status" value="1"/>
</dbReference>
<sequence>MWSDNETHLDFINFKNLIDASKTIIDNDQLLPCSIGIFGDWGGGKSSLMNMIETTYKNEKDILVIKFNGWLFEGYEDTKTVLLGRILDEVIRERTLNEKAKKLALSLLRKVDILKVTGSVIKYGMGIATGPVGIAGIALSNILNQGKDFDYENYLKIDKENPDELIRNNIQNFHQNFEDLVAETKIQKIIVFIDDLDRCTHETIIGTLEAIKLFLFTKKTAFVIGADERLIKYAVRRRFPEIPGDNSEVGRDYLEKMIQYPIRIPPLSELELSIYVNLLFCQLYLENEQFEIVREIILRKKNENQSGFSLNFNNANEFIKDIPESLKEALLLSEQIIPVLASGLNGNPRQVKRFLNTLLLRSKMIANTHEKFEKRILAKLMLLEYFKGETFEDFYEEQAQNKGIINEMGTLEELALDHNKDSIEVKKNSSKHFDLLEDPWIKNWLISKPSLEGVDLQPYFYVSRDKLSIMGSNIRRMSSEAQEIFRKLIQGSETIRSTALHNSKKLSQGDAVTVFESLKEKFVQTEQVSGDGSPLEILFNFCKIRTELNSQLLSMLEDQPDSRIPLAAITQVIEIGKTGSHKEKVKDLISRWSKSVSNKPLASIAKKKLIKS</sequence>
<feature type="domain" description="KAP NTPase" evidence="1">
    <location>
        <begin position="22"/>
        <end position="361"/>
    </location>
</feature>
<protein>
    <submittedName>
        <fullName evidence="2">KAP-like P-loop domain-containing protein</fullName>
    </submittedName>
</protein>
<keyword evidence="3" id="KW-1185">Reference proteome</keyword>
<dbReference type="RefSeq" id="WP_128765914.1">
    <property type="nucleotide sequence ID" value="NZ_JBHUOO010000016.1"/>
</dbReference>
<evidence type="ECO:0000259" key="1">
    <source>
        <dbReference type="Pfam" id="PF07693"/>
    </source>
</evidence>
<dbReference type="PANTHER" id="PTHR22674">
    <property type="entry name" value="NTPASE, KAP FAMILY P-LOOP DOMAIN-CONTAINING 1"/>
    <property type="match status" value="1"/>
</dbReference>
<dbReference type="EMBL" id="QOVK01000011">
    <property type="protein sequence ID" value="RXG20333.1"/>
    <property type="molecule type" value="Genomic_DNA"/>
</dbReference>
<organism evidence="2 3">
    <name type="scientific">Leeuwenhoekiella polynyae</name>
    <dbReference type="NCBI Taxonomy" id="1550906"/>
    <lineage>
        <taxon>Bacteria</taxon>
        <taxon>Pseudomonadati</taxon>
        <taxon>Bacteroidota</taxon>
        <taxon>Flavobacteriia</taxon>
        <taxon>Flavobacteriales</taxon>
        <taxon>Flavobacteriaceae</taxon>
        <taxon>Leeuwenhoekiella</taxon>
    </lineage>
</organism>
<comment type="caution">
    <text evidence="2">The sequence shown here is derived from an EMBL/GenBank/DDBJ whole genome shotgun (WGS) entry which is preliminary data.</text>
</comment>
<dbReference type="OrthoDB" id="88903at2"/>
<dbReference type="InterPro" id="IPR052754">
    <property type="entry name" value="NTPase_KAP_P-loop"/>
</dbReference>
<dbReference type="PANTHER" id="PTHR22674:SF6">
    <property type="entry name" value="NTPASE KAP FAMILY P-LOOP DOMAIN-CONTAINING PROTEIN 1"/>
    <property type="match status" value="1"/>
</dbReference>
<evidence type="ECO:0000313" key="2">
    <source>
        <dbReference type="EMBL" id="RXG20333.1"/>
    </source>
</evidence>
<gene>
    <name evidence="2" type="ORF">DSM02_2504</name>
</gene>
<name>A0A4Q0P1G5_9FLAO</name>
<dbReference type="Gene3D" id="3.40.50.300">
    <property type="entry name" value="P-loop containing nucleotide triphosphate hydrolases"/>
    <property type="match status" value="1"/>
</dbReference>
<reference evidence="2 3" key="1">
    <citation type="submission" date="2018-07" db="EMBL/GenBank/DDBJ databases">
        <title>Leeuwenhoekiella genomics.</title>
        <authorList>
            <person name="Tahon G."/>
            <person name="Willems A."/>
        </authorList>
    </citation>
    <scope>NUCLEOTIDE SEQUENCE [LARGE SCALE GENOMIC DNA]</scope>
    <source>
        <strain evidence="2 3">LMG 29608</strain>
    </source>
</reference>
<accession>A0A4Q0P1G5</accession>
<evidence type="ECO:0000313" key="3">
    <source>
        <dbReference type="Proteomes" id="UP000289859"/>
    </source>
</evidence>
<dbReference type="AlphaFoldDB" id="A0A4Q0P1G5"/>
<dbReference type="Proteomes" id="UP000289859">
    <property type="component" value="Unassembled WGS sequence"/>
</dbReference>
<dbReference type="InterPro" id="IPR027417">
    <property type="entry name" value="P-loop_NTPase"/>
</dbReference>
<dbReference type="SUPFAM" id="SSF52540">
    <property type="entry name" value="P-loop containing nucleoside triphosphate hydrolases"/>
    <property type="match status" value="1"/>
</dbReference>
<proteinExistence type="predicted"/>
<dbReference type="InterPro" id="IPR011646">
    <property type="entry name" value="KAP_P-loop"/>
</dbReference>